<reference evidence="8" key="1">
    <citation type="submission" date="2017-06" db="EMBL/GenBank/DDBJ databases">
        <authorList>
            <person name="Varghese N."/>
            <person name="Submissions S."/>
        </authorList>
    </citation>
    <scope>NUCLEOTIDE SEQUENCE [LARGE SCALE GENOMIC DNA]</scope>
    <source>
        <strain evidence="8">JAD2</strain>
    </source>
</reference>
<evidence type="ECO:0000256" key="1">
    <source>
        <dbReference type="ARBA" id="ARBA00022649"/>
    </source>
</evidence>
<protein>
    <recommendedName>
        <fullName evidence="5">Ribonuclease VapC</fullName>
        <shortName evidence="5">RNase VapC</shortName>
        <ecNumber evidence="5">3.1.-.-</ecNumber>
    </recommendedName>
    <alternativeName>
        <fullName evidence="5">Toxin VapC</fullName>
    </alternativeName>
</protein>
<evidence type="ECO:0000259" key="6">
    <source>
        <dbReference type="Pfam" id="PF01850"/>
    </source>
</evidence>
<gene>
    <name evidence="5" type="primary">vapC</name>
    <name evidence="7" type="ORF">SAMN02746019_00029700</name>
</gene>
<dbReference type="GO" id="GO:0016787">
    <property type="term" value="F:hydrolase activity"/>
    <property type="evidence" value="ECO:0007669"/>
    <property type="project" value="UniProtKB-KW"/>
</dbReference>
<dbReference type="SUPFAM" id="SSF88723">
    <property type="entry name" value="PIN domain-like"/>
    <property type="match status" value="1"/>
</dbReference>
<dbReference type="GO" id="GO:0090729">
    <property type="term" value="F:toxin activity"/>
    <property type="evidence" value="ECO:0007669"/>
    <property type="project" value="UniProtKB-KW"/>
</dbReference>
<dbReference type="InterPro" id="IPR029060">
    <property type="entry name" value="PIN-like_dom_sf"/>
</dbReference>
<dbReference type="OrthoDB" id="572702at2"/>
<evidence type="ECO:0000256" key="4">
    <source>
        <dbReference type="ARBA" id="ARBA00022801"/>
    </source>
</evidence>
<dbReference type="CDD" id="cd09871">
    <property type="entry name" value="PIN_MtVapC28-VapC30-like"/>
    <property type="match status" value="1"/>
</dbReference>
<feature type="binding site" evidence="5">
    <location>
        <position position="5"/>
    </location>
    <ligand>
        <name>Mg(2+)</name>
        <dbReference type="ChEBI" id="CHEBI:18420"/>
    </ligand>
</feature>
<evidence type="ECO:0000313" key="7">
    <source>
        <dbReference type="EMBL" id="SNB49633.1"/>
    </source>
</evidence>
<evidence type="ECO:0000256" key="3">
    <source>
        <dbReference type="ARBA" id="ARBA00022723"/>
    </source>
</evidence>
<dbReference type="Proteomes" id="UP000197025">
    <property type="component" value="Unassembled WGS sequence"/>
</dbReference>
<dbReference type="AlphaFoldDB" id="A0A212PRV7"/>
<name>A0A212PRV7_9CHLR</name>
<keyword evidence="1 5" id="KW-1277">Toxin-antitoxin system</keyword>
<evidence type="ECO:0000313" key="8">
    <source>
        <dbReference type="Proteomes" id="UP000197025"/>
    </source>
</evidence>
<keyword evidence="5" id="KW-0460">Magnesium</keyword>
<dbReference type="EMBL" id="FYEK01000002">
    <property type="protein sequence ID" value="SNB49633.1"/>
    <property type="molecule type" value="Genomic_DNA"/>
</dbReference>
<dbReference type="EC" id="3.1.-.-" evidence="5"/>
<proteinExistence type="inferred from homology"/>
<keyword evidence="4 5" id="KW-0378">Hydrolase</keyword>
<dbReference type="InterPro" id="IPR022907">
    <property type="entry name" value="VapC_family"/>
</dbReference>
<comment type="cofactor">
    <cofactor evidence="5">
        <name>Mg(2+)</name>
        <dbReference type="ChEBI" id="CHEBI:18420"/>
    </cofactor>
</comment>
<evidence type="ECO:0000256" key="2">
    <source>
        <dbReference type="ARBA" id="ARBA00022722"/>
    </source>
</evidence>
<keyword evidence="3 5" id="KW-0479">Metal-binding</keyword>
<dbReference type="Pfam" id="PF01850">
    <property type="entry name" value="PIN"/>
    <property type="match status" value="1"/>
</dbReference>
<accession>A0A212PRV7</accession>
<organism evidence="7 8">
    <name type="scientific">Thermoflexus hugenholtzii JAD2</name>
    <dbReference type="NCBI Taxonomy" id="877466"/>
    <lineage>
        <taxon>Bacteria</taxon>
        <taxon>Bacillati</taxon>
        <taxon>Chloroflexota</taxon>
        <taxon>Thermoflexia</taxon>
        <taxon>Thermoflexales</taxon>
        <taxon>Thermoflexaceae</taxon>
        <taxon>Thermoflexus</taxon>
    </lineage>
</organism>
<dbReference type="Gene3D" id="3.40.50.1010">
    <property type="entry name" value="5'-nuclease"/>
    <property type="match status" value="1"/>
</dbReference>
<dbReference type="RefSeq" id="WP_088569827.1">
    <property type="nucleotide sequence ID" value="NZ_FYEK01000002.1"/>
</dbReference>
<feature type="binding site" evidence="5">
    <location>
        <position position="95"/>
    </location>
    <ligand>
        <name>Mg(2+)</name>
        <dbReference type="ChEBI" id="CHEBI:18420"/>
    </ligand>
</feature>
<dbReference type="GO" id="GO:0004540">
    <property type="term" value="F:RNA nuclease activity"/>
    <property type="evidence" value="ECO:0007669"/>
    <property type="project" value="InterPro"/>
</dbReference>
<comment type="function">
    <text evidence="5">Toxic component of a toxin-antitoxin (TA) system. An RNase.</text>
</comment>
<keyword evidence="5" id="KW-0800">Toxin</keyword>
<dbReference type="InParanoid" id="A0A212PRV7"/>
<keyword evidence="2 5" id="KW-0540">Nuclease</keyword>
<feature type="domain" description="PIN" evidence="6">
    <location>
        <begin position="3"/>
        <end position="120"/>
    </location>
</feature>
<dbReference type="GO" id="GO:0000287">
    <property type="term" value="F:magnesium ion binding"/>
    <property type="evidence" value="ECO:0007669"/>
    <property type="project" value="UniProtKB-UniRule"/>
</dbReference>
<dbReference type="HAMAP" id="MF_00265">
    <property type="entry name" value="VapC_Nob1"/>
    <property type="match status" value="1"/>
</dbReference>
<sequence length="138" mass="15733">MFLLDTSIWLEMLLAQERADEAERLLRQIEPSRGFMSQFTLYSLGIILFRFQRHDAFLRLIEDVFRSGFGLVKLDVEDMPTVVEAARAFRLDFDDAYQYVAAEKHGLILVSFDADFDRTPRGRRTPAQVLAALAAGGS</sequence>
<evidence type="ECO:0000256" key="5">
    <source>
        <dbReference type="HAMAP-Rule" id="MF_00265"/>
    </source>
</evidence>
<comment type="similarity">
    <text evidence="5">Belongs to the PINc/VapC protein family.</text>
</comment>
<dbReference type="InterPro" id="IPR002716">
    <property type="entry name" value="PIN_dom"/>
</dbReference>
<keyword evidence="8" id="KW-1185">Reference proteome</keyword>